<dbReference type="Proteomes" id="UP001189429">
    <property type="component" value="Unassembled WGS sequence"/>
</dbReference>
<keyword evidence="3" id="KW-1185">Reference proteome</keyword>
<feature type="region of interest" description="Disordered" evidence="1">
    <location>
        <begin position="51"/>
        <end position="73"/>
    </location>
</feature>
<comment type="caution">
    <text evidence="2">The sequence shown here is derived from an EMBL/GenBank/DDBJ whole genome shotgun (WGS) entry which is preliminary data.</text>
</comment>
<reference evidence="2" key="1">
    <citation type="submission" date="2023-10" db="EMBL/GenBank/DDBJ databases">
        <authorList>
            <person name="Chen Y."/>
            <person name="Shah S."/>
            <person name="Dougan E. K."/>
            <person name="Thang M."/>
            <person name="Chan C."/>
        </authorList>
    </citation>
    <scope>NUCLEOTIDE SEQUENCE [LARGE SCALE GENOMIC DNA]</scope>
</reference>
<evidence type="ECO:0000313" key="2">
    <source>
        <dbReference type="EMBL" id="CAK0802202.1"/>
    </source>
</evidence>
<evidence type="ECO:0000313" key="3">
    <source>
        <dbReference type="Proteomes" id="UP001189429"/>
    </source>
</evidence>
<name>A0ABN9QBF5_9DINO</name>
<gene>
    <name evidence="2" type="ORF">PCOR1329_LOCUS9786</name>
</gene>
<proteinExistence type="predicted"/>
<organism evidence="2 3">
    <name type="scientific">Prorocentrum cordatum</name>
    <dbReference type="NCBI Taxonomy" id="2364126"/>
    <lineage>
        <taxon>Eukaryota</taxon>
        <taxon>Sar</taxon>
        <taxon>Alveolata</taxon>
        <taxon>Dinophyceae</taxon>
        <taxon>Prorocentrales</taxon>
        <taxon>Prorocentraceae</taxon>
        <taxon>Prorocentrum</taxon>
    </lineage>
</organism>
<dbReference type="EMBL" id="CAUYUJ010002747">
    <property type="protein sequence ID" value="CAK0802202.1"/>
    <property type="molecule type" value="Genomic_DNA"/>
</dbReference>
<feature type="region of interest" description="Disordered" evidence="1">
    <location>
        <begin position="188"/>
        <end position="232"/>
    </location>
</feature>
<evidence type="ECO:0000256" key="1">
    <source>
        <dbReference type="SAM" id="MobiDB-lite"/>
    </source>
</evidence>
<feature type="compositionally biased region" description="Low complexity" evidence="1">
    <location>
        <begin position="113"/>
        <end position="129"/>
    </location>
</feature>
<accession>A0ABN9QBF5</accession>
<sequence>MAQSLARAGAAQVETLLLQLSGPQEAAAGSVALGGWSSLLASGVLVQRSKGARQTGGGGAPPEGELGPLGTGRAGAAARARSPLHVVGSLKVETVDLESQSDCSTAAPDLRPPGSHAAADASRALAPGAARGGGAEAPQRGTARGLRASGGTAAVGGLRGPRAGQLQAVRLRVQVGCFEAAPAVPSATCARRARRGAARWPAGGRRARGSSERGGRARPRPWLRVRADAAPL</sequence>
<feature type="compositionally biased region" description="Gly residues" evidence="1">
    <location>
        <begin position="54"/>
        <end position="73"/>
    </location>
</feature>
<feature type="region of interest" description="Disordered" evidence="1">
    <location>
        <begin position="102"/>
        <end position="159"/>
    </location>
</feature>
<protein>
    <submittedName>
        <fullName evidence="2">Uncharacterized protein</fullName>
    </submittedName>
</protein>